<dbReference type="Pfam" id="PF13361">
    <property type="entry name" value="UvrD_C"/>
    <property type="match status" value="1"/>
</dbReference>
<dbReference type="Pfam" id="PF00580">
    <property type="entry name" value="UvrD-helicase"/>
    <property type="match status" value="1"/>
</dbReference>
<keyword evidence="7 14" id="KW-0067">ATP-binding</keyword>
<feature type="domain" description="UvrD-like helicase C-terminal" evidence="16">
    <location>
        <begin position="421"/>
        <end position="687"/>
    </location>
</feature>
<dbReference type="GO" id="GO:0005829">
    <property type="term" value="C:cytosol"/>
    <property type="evidence" value="ECO:0007669"/>
    <property type="project" value="TreeGrafter"/>
</dbReference>
<dbReference type="PROSITE" id="PS51198">
    <property type="entry name" value="UVRD_HELICASE_ATP_BIND"/>
    <property type="match status" value="1"/>
</dbReference>
<keyword evidence="1" id="KW-0540">Nuclease</keyword>
<dbReference type="GO" id="GO:0043138">
    <property type="term" value="F:3'-5' DNA helicase activity"/>
    <property type="evidence" value="ECO:0007669"/>
    <property type="project" value="UniProtKB-EC"/>
</dbReference>
<keyword evidence="4 14" id="KW-0378">Hydrolase</keyword>
<keyword evidence="10" id="KW-0413">Isomerase</keyword>
<dbReference type="GO" id="GO:0003677">
    <property type="term" value="F:DNA binding"/>
    <property type="evidence" value="ECO:0007669"/>
    <property type="project" value="UniProtKB-KW"/>
</dbReference>
<comment type="catalytic activity">
    <reaction evidence="11">
        <text>Couples ATP hydrolysis with the unwinding of duplex DNA by translocating in the 3'-5' direction.</text>
        <dbReference type="EC" id="5.6.2.4"/>
    </reaction>
</comment>
<evidence type="ECO:0000256" key="11">
    <source>
        <dbReference type="ARBA" id="ARBA00034617"/>
    </source>
</evidence>
<reference evidence="18" key="1">
    <citation type="submission" date="2017-08" db="EMBL/GenBank/DDBJ databases">
        <authorList>
            <person name="Varghese N."/>
            <person name="Submissions S."/>
        </authorList>
    </citation>
    <scope>NUCLEOTIDE SEQUENCE [LARGE SCALE GENOMIC DNA]</scope>
    <source>
        <strain evidence="18">JC22</strain>
    </source>
</reference>
<evidence type="ECO:0000256" key="7">
    <source>
        <dbReference type="ARBA" id="ARBA00022840"/>
    </source>
</evidence>
<proteinExistence type="predicted"/>
<evidence type="ECO:0000313" key="18">
    <source>
        <dbReference type="Proteomes" id="UP000219636"/>
    </source>
</evidence>
<dbReference type="Gene3D" id="3.40.50.300">
    <property type="entry name" value="P-loop containing nucleotide triphosphate hydrolases"/>
    <property type="match status" value="4"/>
</dbReference>
<keyword evidence="18" id="KW-1185">Reference proteome</keyword>
<dbReference type="RefSeq" id="WP_097074123.1">
    <property type="nucleotide sequence ID" value="NZ_OBMQ01000009.1"/>
</dbReference>
<dbReference type="Proteomes" id="UP000219636">
    <property type="component" value="Unassembled WGS sequence"/>
</dbReference>
<evidence type="ECO:0000256" key="14">
    <source>
        <dbReference type="PROSITE-ProRule" id="PRU00560"/>
    </source>
</evidence>
<keyword evidence="6 17" id="KW-0269">Exonuclease</keyword>
<dbReference type="EMBL" id="OBMQ01000009">
    <property type="protein sequence ID" value="SOC16628.1"/>
    <property type="molecule type" value="Genomic_DNA"/>
</dbReference>
<accession>A0A285TAM5</accession>
<feature type="binding site" evidence="14">
    <location>
        <begin position="10"/>
        <end position="17"/>
    </location>
    <ligand>
        <name>ATP</name>
        <dbReference type="ChEBI" id="CHEBI:30616"/>
    </ligand>
</feature>
<dbReference type="InterPro" id="IPR011604">
    <property type="entry name" value="PDDEXK-like_dom_sf"/>
</dbReference>
<dbReference type="PROSITE" id="PS51217">
    <property type="entry name" value="UVRD_HELICASE_CTER"/>
    <property type="match status" value="1"/>
</dbReference>
<keyword evidence="8" id="KW-0238">DNA-binding</keyword>
<sequence>MTGSLKIISAGAGAGKTTRLSKEIIDVIHHDIAPEKIVATTFTKKAAEELIERIRLELLKAGKTDEAARILDGYVGTMNSVFGRLIKEFALEIGLSPVQNLLEENESLSLFNSIAYKAITKYELQHFESLQRLQLIGGDTPWNKYVLDVLKLARENGLSASDVKNCANFSWETMQQWLPTPAENGDELTRKLVLALKNASKTLPGSDSTKATQNAIGAIGTMLAQIERNGYLTWDQWAKASKLTPAKASLEEVLPIHQAAHIHPTHPQLHADLKAVIEAVFYCAAEAMELYENEKNLRGLIDFTDQEYLALRLLENEDYVQALKERIEAVFVDEFQDSSPLQIALNMKLREIAKSATWVGDVKQAIYGFRGTDPDLMKTAMKSIEGIEQAILGDSYRSRKSLVEFVNELFVPVFNTTGLTKELVELNPKRDDIDVQQISLETWTFSDSKNAKNDAASLAHGVWQVIQQKESYIVIDKETRETRTLKPNDIAILCRSNDECADIASALSKLGISATIGGSGLMATVEVVYAIATLRYLIDNRDTLALAQILHLGSDQWQNGEWLEAWLNTDKAEQVKNSETIEQLDNVRHKIFEMSPSEILDLALVTANVDEQILRWGNGKQRLANIDNLRALVQQYEHGAESNGYAATASGLLFFLNEVENNKELNRVAESTNENAVKILTYHRAKGLEWPFVILYSLNKSAISTGKPAVFDRILAVSTTDFNVEDPLKGRMLYFWPWPYGAQSKDVGFDSAVQGTSQLILREKQLREESQRLLYVGMTRARDYLVLATRDFSKATWLNEQKSEDSNQVISLIHKKEGEETGEIIINGKSFPMKTCSLTLPVVQNEDNSSFDEKVYIGEKLENVEFQPATFKPSMTQFAEQLDENTLKAEEINPHVQSIGSRLPITGSPEMDILGTMVHTFLTVDSPTFGREKRQQLAQSIQQNFGVYALTPEALIEASNRLNDFIENNYEAKVNVFKEFPIHLKFNNQKASGFIDCLIELPDGWIIIDHKTFPGREDLWTSRAYLHLPQLQIYAHALAEASNKPVLEAWIHMPIVGKMVRFLQDDLSIQDTNRIILNQ</sequence>
<feature type="domain" description="UvrD-like helicase ATP-binding" evidence="15">
    <location>
        <begin position="1"/>
        <end position="399"/>
    </location>
</feature>
<dbReference type="InterPro" id="IPR038726">
    <property type="entry name" value="PDDEXK_AddAB-type"/>
</dbReference>
<dbReference type="InterPro" id="IPR011335">
    <property type="entry name" value="Restrct_endonuc-II-like"/>
</dbReference>
<dbReference type="PANTHER" id="PTHR11070:SF67">
    <property type="entry name" value="DNA 3'-5' HELICASE"/>
    <property type="match status" value="1"/>
</dbReference>
<evidence type="ECO:0000256" key="10">
    <source>
        <dbReference type="ARBA" id="ARBA00023235"/>
    </source>
</evidence>
<keyword evidence="5 14" id="KW-0347">Helicase</keyword>
<evidence type="ECO:0000259" key="16">
    <source>
        <dbReference type="PROSITE" id="PS51217"/>
    </source>
</evidence>
<dbReference type="AlphaFoldDB" id="A0A285TAM5"/>
<dbReference type="InterPro" id="IPR027417">
    <property type="entry name" value="P-loop_NTPase"/>
</dbReference>
<dbReference type="Gene3D" id="3.90.320.10">
    <property type="match status" value="1"/>
</dbReference>
<evidence type="ECO:0000256" key="1">
    <source>
        <dbReference type="ARBA" id="ARBA00022722"/>
    </source>
</evidence>
<keyword evidence="3" id="KW-0227">DNA damage</keyword>
<evidence type="ECO:0000256" key="3">
    <source>
        <dbReference type="ARBA" id="ARBA00022763"/>
    </source>
</evidence>
<dbReference type="Pfam" id="PF12705">
    <property type="entry name" value="PDDEXK_1"/>
    <property type="match status" value="1"/>
</dbReference>
<dbReference type="GO" id="GO:0004527">
    <property type="term" value="F:exonuclease activity"/>
    <property type="evidence" value="ECO:0007669"/>
    <property type="project" value="UniProtKB-KW"/>
</dbReference>
<dbReference type="SUPFAM" id="SSF52980">
    <property type="entry name" value="Restriction endonuclease-like"/>
    <property type="match status" value="1"/>
</dbReference>
<dbReference type="GO" id="GO:0000725">
    <property type="term" value="P:recombinational repair"/>
    <property type="evidence" value="ECO:0007669"/>
    <property type="project" value="TreeGrafter"/>
</dbReference>
<dbReference type="InterPro" id="IPR000212">
    <property type="entry name" value="DNA_helicase_UvrD/REP"/>
</dbReference>
<dbReference type="OrthoDB" id="9810135at2"/>
<evidence type="ECO:0000256" key="12">
    <source>
        <dbReference type="ARBA" id="ARBA00034808"/>
    </source>
</evidence>
<dbReference type="GO" id="GO:0005524">
    <property type="term" value="F:ATP binding"/>
    <property type="evidence" value="ECO:0007669"/>
    <property type="project" value="UniProtKB-UniRule"/>
</dbReference>
<protein>
    <recommendedName>
        <fullName evidence="12">DNA 3'-5' helicase</fullName>
        <ecNumber evidence="12">5.6.2.4</ecNumber>
    </recommendedName>
</protein>
<dbReference type="SUPFAM" id="SSF52540">
    <property type="entry name" value="P-loop containing nucleoside triphosphate hydrolases"/>
    <property type="match status" value="1"/>
</dbReference>
<name>A0A285TAM5_9BACL</name>
<evidence type="ECO:0000256" key="5">
    <source>
        <dbReference type="ARBA" id="ARBA00022806"/>
    </source>
</evidence>
<dbReference type="EC" id="5.6.2.4" evidence="12"/>
<gene>
    <name evidence="17" type="ORF">SAMN05880501_10947</name>
</gene>
<dbReference type="PANTHER" id="PTHR11070">
    <property type="entry name" value="UVRD / RECB / PCRA DNA HELICASE FAMILY MEMBER"/>
    <property type="match status" value="1"/>
</dbReference>
<evidence type="ECO:0000256" key="9">
    <source>
        <dbReference type="ARBA" id="ARBA00023204"/>
    </source>
</evidence>
<organism evidence="17 18">
    <name type="scientific">Ureibacillus xyleni</name>
    <dbReference type="NCBI Taxonomy" id="614648"/>
    <lineage>
        <taxon>Bacteria</taxon>
        <taxon>Bacillati</taxon>
        <taxon>Bacillota</taxon>
        <taxon>Bacilli</taxon>
        <taxon>Bacillales</taxon>
        <taxon>Caryophanaceae</taxon>
        <taxon>Ureibacillus</taxon>
    </lineage>
</organism>
<evidence type="ECO:0000259" key="15">
    <source>
        <dbReference type="PROSITE" id="PS51198"/>
    </source>
</evidence>
<dbReference type="InterPro" id="IPR014017">
    <property type="entry name" value="DNA_helicase_UvrD-like_C"/>
</dbReference>
<evidence type="ECO:0000313" key="17">
    <source>
        <dbReference type="EMBL" id="SOC16628.1"/>
    </source>
</evidence>
<evidence type="ECO:0000256" key="13">
    <source>
        <dbReference type="ARBA" id="ARBA00048988"/>
    </source>
</evidence>
<dbReference type="InterPro" id="IPR014016">
    <property type="entry name" value="UvrD-like_ATP-bd"/>
</dbReference>
<evidence type="ECO:0000256" key="8">
    <source>
        <dbReference type="ARBA" id="ARBA00023125"/>
    </source>
</evidence>
<comment type="catalytic activity">
    <reaction evidence="13">
        <text>ATP + H2O = ADP + phosphate + H(+)</text>
        <dbReference type="Rhea" id="RHEA:13065"/>
        <dbReference type="ChEBI" id="CHEBI:15377"/>
        <dbReference type="ChEBI" id="CHEBI:15378"/>
        <dbReference type="ChEBI" id="CHEBI:30616"/>
        <dbReference type="ChEBI" id="CHEBI:43474"/>
        <dbReference type="ChEBI" id="CHEBI:456216"/>
        <dbReference type="EC" id="5.6.2.4"/>
    </reaction>
</comment>
<evidence type="ECO:0000256" key="4">
    <source>
        <dbReference type="ARBA" id="ARBA00022801"/>
    </source>
</evidence>
<evidence type="ECO:0000256" key="2">
    <source>
        <dbReference type="ARBA" id="ARBA00022741"/>
    </source>
</evidence>
<evidence type="ECO:0000256" key="6">
    <source>
        <dbReference type="ARBA" id="ARBA00022839"/>
    </source>
</evidence>
<keyword evidence="9" id="KW-0234">DNA repair</keyword>
<keyword evidence="2 14" id="KW-0547">Nucleotide-binding</keyword>